<evidence type="ECO:0000256" key="13">
    <source>
        <dbReference type="ARBA" id="ARBA00032493"/>
    </source>
</evidence>
<comment type="catalytic activity">
    <reaction evidence="15">
        <text>L-lysine + NADPH + O2 = N(6)-hydroxy-L-lysine + NADP(+) + H2O</text>
        <dbReference type="Rhea" id="RHEA:23228"/>
        <dbReference type="ChEBI" id="CHEBI:15377"/>
        <dbReference type="ChEBI" id="CHEBI:15379"/>
        <dbReference type="ChEBI" id="CHEBI:32551"/>
        <dbReference type="ChEBI" id="CHEBI:57783"/>
        <dbReference type="ChEBI" id="CHEBI:57820"/>
        <dbReference type="ChEBI" id="CHEBI:58349"/>
        <dbReference type="EC" id="1.14.13.59"/>
    </reaction>
</comment>
<keyword evidence="9" id="KW-0560">Oxidoreductase</keyword>
<dbReference type="AlphaFoldDB" id="A0A511M9B1"/>
<comment type="pathway">
    <text evidence="2">Siderophore biosynthesis; mycobactin biosynthesis.</text>
</comment>
<accession>A0A511M9B1</accession>
<evidence type="ECO:0000256" key="10">
    <source>
        <dbReference type="ARBA" id="ARBA00023033"/>
    </source>
</evidence>
<evidence type="ECO:0000256" key="3">
    <source>
        <dbReference type="ARBA" id="ARBA00007588"/>
    </source>
</evidence>
<evidence type="ECO:0000256" key="8">
    <source>
        <dbReference type="ARBA" id="ARBA00022857"/>
    </source>
</evidence>
<evidence type="ECO:0000256" key="1">
    <source>
        <dbReference type="ARBA" id="ARBA00001974"/>
    </source>
</evidence>
<evidence type="ECO:0000256" key="11">
    <source>
        <dbReference type="ARBA" id="ARBA00029939"/>
    </source>
</evidence>
<evidence type="ECO:0000256" key="9">
    <source>
        <dbReference type="ARBA" id="ARBA00023002"/>
    </source>
</evidence>
<protein>
    <recommendedName>
        <fullName evidence="5">L-lysine N6-monooxygenase MbtG</fullName>
        <ecNumber evidence="4">1.14.13.59</ecNumber>
    </recommendedName>
    <alternativeName>
        <fullName evidence="14">Lysine 6-N-hydroxylase</fullName>
    </alternativeName>
    <alternativeName>
        <fullName evidence="13">Lysine N6-hydroxylase</fullName>
    </alternativeName>
    <alternativeName>
        <fullName evidence="11">Lysine-N-oxygenase</fullName>
    </alternativeName>
    <alternativeName>
        <fullName evidence="12">Mycobactin synthase protein G</fullName>
    </alternativeName>
</protein>
<dbReference type="EC" id="1.14.13.59" evidence="4"/>
<evidence type="ECO:0000256" key="15">
    <source>
        <dbReference type="ARBA" id="ARBA00048407"/>
    </source>
</evidence>
<reference evidence="16 17" key="1">
    <citation type="submission" date="2019-07" db="EMBL/GenBank/DDBJ databases">
        <title>Whole genome shotgun sequence of Nocardia ninae NBRC 108245.</title>
        <authorList>
            <person name="Hosoyama A."/>
            <person name="Uohara A."/>
            <person name="Ohji S."/>
            <person name="Ichikawa N."/>
        </authorList>
    </citation>
    <scope>NUCLEOTIDE SEQUENCE [LARGE SCALE GENOMIC DNA]</scope>
    <source>
        <strain evidence="16 17">NBRC 108245</strain>
    </source>
</reference>
<evidence type="ECO:0000256" key="7">
    <source>
        <dbReference type="ARBA" id="ARBA00022827"/>
    </source>
</evidence>
<evidence type="ECO:0000256" key="2">
    <source>
        <dbReference type="ARBA" id="ARBA00005102"/>
    </source>
</evidence>
<evidence type="ECO:0000256" key="4">
    <source>
        <dbReference type="ARBA" id="ARBA00013076"/>
    </source>
</evidence>
<organism evidence="16 17">
    <name type="scientific">Nocardia ninae NBRC 108245</name>
    <dbReference type="NCBI Taxonomy" id="1210091"/>
    <lineage>
        <taxon>Bacteria</taxon>
        <taxon>Bacillati</taxon>
        <taxon>Actinomycetota</taxon>
        <taxon>Actinomycetes</taxon>
        <taxon>Mycobacteriales</taxon>
        <taxon>Nocardiaceae</taxon>
        <taxon>Nocardia</taxon>
    </lineage>
</organism>
<keyword evidence="10 16" id="KW-0503">Monooxygenase</keyword>
<dbReference type="EMBL" id="BJXA01000008">
    <property type="protein sequence ID" value="GEM37233.1"/>
    <property type="molecule type" value="Genomic_DNA"/>
</dbReference>
<gene>
    <name evidence="16" type="primary">mbtG</name>
    <name evidence="16" type="ORF">NN4_17520</name>
</gene>
<keyword evidence="8" id="KW-0521">NADP</keyword>
<comment type="similarity">
    <text evidence="3">Belongs to the lysine N(6)-hydroxylase/L-ornithine N(5)-oxygenase family.</text>
</comment>
<evidence type="ECO:0000313" key="16">
    <source>
        <dbReference type="EMBL" id="GEM37233.1"/>
    </source>
</evidence>
<dbReference type="Gene3D" id="3.50.50.60">
    <property type="entry name" value="FAD/NAD(P)-binding domain"/>
    <property type="match status" value="1"/>
</dbReference>
<proteinExistence type="inferred from homology"/>
<evidence type="ECO:0000313" key="17">
    <source>
        <dbReference type="Proteomes" id="UP000321424"/>
    </source>
</evidence>
<dbReference type="SUPFAM" id="SSF51905">
    <property type="entry name" value="FAD/NAD(P)-binding domain"/>
    <property type="match status" value="1"/>
</dbReference>
<keyword evidence="17" id="KW-1185">Reference proteome</keyword>
<name>A0A511M9B1_9NOCA</name>
<evidence type="ECO:0000256" key="14">
    <source>
        <dbReference type="ARBA" id="ARBA00032738"/>
    </source>
</evidence>
<dbReference type="Proteomes" id="UP000321424">
    <property type="component" value="Unassembled WGS sequence"/>
</dbReference>
<keyword evidence="7" id="KW-0274">FAD</keyword>
<comment type="caution">
    <text evidence="16">The sequence shown here is derived from an EMBL/GenBank/DDBJ whole genome shotgun (WGS) entry which is preliminary data.</text>
</comment>
<dbReference type="InterPro" id="IPR036188">
    <property type="entry name" value="FAD/NAD-bd_sf"/>
</dbReference>
<dbReference type="GO" id="GO:0047091">
    <property type="term" value="F:L-lysine 6-monooxygenase (NADPH) activity"/>
    <property type="evidence" value="ECO:0007669"/>
    <property type="project" value="UniProtKB-EC"/>
</dbReference>
<dbReference type="Pfam" id="PF13434">
    <property type="entry name" value="Lys_Orn_oxgnase"/>
    <property type="match status" value="1"/>
</dbReference>
<evidence type="ECO:0000256" key="5">
    <source>
        <dbReference type="ARBA" id="ARBA00016406"/>
    </source>
</evidence>
<comment type="cofactor">
    <cofactor evidence="1">
        <name>FAD</name>
        <dbReference type="ChEBI" id="CHEBI:57692"/>
    </cofactor>
</comment>
<dbReference type="InterPro" id="IPR025700">
    <property type="entry name" value="Lys/Orn_oxygenase"/>
</dbReference>
<keyword evidence="6" id="KW-0285">Flavoprotein</keyword>
<evidence type="ECO:0000256" key="6">
    <source>
        <dbReference type="ARBA" id="ARBA00022630"/>
    </source>
</evidence>
<sequence length="496" mass="53826">MRVAAVSAINDADFFVVVRSILSIQSFACDAIVRPTLSQYKVSLRKHSWAGDCCCGRERNINDTARESGEPVETLLVVGAGPKALAVAAKSHVLRNLGLPAPRVVVVEAHAVGGNWLPSGGWTDGQHRLGTSPEKDIGFPYRSTWARGHNQAINAAMKAFSWTSFLVEHGTFAEWIDRGRPSPHHHTWARYLQWVARAIDLDLVIGTVRSIRQGDNGWSVSVTDAEGRDTELAADGLMITGPGRSTKTLAEHARILSIAEFWELAGRRALPAASRAAVIGGGETAGSALDELVRHEMLTISVISPMATIYTRGESYFENALFSDPSKWAALSMQERRDVIRRTDRGVFSVRVQENLLGDNRVHHLQGRVVRVADHADGVAVTLRNELRADQVHAFDLAIDATGGQPLWFLELFDSYAMDLLELAVGGPLTQPRLESSIGYDLAVSGLASKLYLPNLAALAQGPGFPNLSCLGELSDRVLSPEPARAGSGARRLVVR</sequence>
<evidence type="ECO:0000256" key="12">
    <source>
        <dbReference type="ARBA" id="ARBA00031158"/>
    </source>
</evidence>